<keyword evidence="1" id="KW-0472">Membrane</keyword>
<feature type="transmembrane region" description="Helical" evidence="1">
    <location>
        <begin position="76"/>
        <end position="96"/>
    </location>
</feature>
<evidence type="ECO:0008006" key="4">
    <source>
        <dbReference type="Google" id="ProtNLM"/>
    </source>
</evidence>
<evidence type="ECO:0000313" key="3">
    <source>
        <dbReference type="Proteomes" id="UP000244496"/>
    </source>
</evidence>
<evidence type="ECO:0000313" key="2">
    <source>
        <dbReference type="EMBL" id="AWB49486.1"/>
    </source>
</evidence>
<reference evidence="2 3" key="1">
    <citation type="submission" date="2018-04" db="EMBL/GenBank/DDBJ databases">
        <title>Genome sequencing of Gemmobacter.</title>
        <authorList>
            <person name="Yi H."/>
            <person name="Baek M.-G."/>
        </authorList>
    </citation>
    <scope>NUCLEOTIDE SEQUENCE [LARGE SCALE GENOMIC DNA]</scope>
    <source>
        <strain evidence="2 3">HYN0069</strain>
    </source>
</reference>
<dbReference type="OrthoDB" id="9917204at2"/>
<keyword evidence="3" id="KW-1185">Reference proteome</keyword>
<organism evidence="2 3">
    <name type="scientific">Paragemmobacter aquarius</name>
    <dbReference type="NCBI Taxonomy" id="2169400"/>
    <lineage>
        <taxon>Bacteria</taxon>
        <taxon>Pseudomonadati</taxon>
        <taxon>Pseudomonadota</taxon>
        <taxon>Alphaproteobacteria</taxon>
        <taxon>Rhodobacterales</taxon>
        <taxon>Paracoccaceae</taxon>
        <taxon>Paragemmobacter</taxon>
    </lineage>
</organism>
<dbReference type="AlphaFoldDB" id="A0A2S0UNU1"/>
<dbReference type="KEGG" id="geh:HYN69_14140"/>
<dbReference type="EMBL" id="CP028918">
    <property type="protein sequence ID" value="AWB49486.1"/>
    <property type="molecule type" value="Genomic_DNA"/>
</dbReference>
<dbReference type="Proteomes" id="UP000244496">
    <property type="component" value="Chromosome"/>
</dbReference>
<accession>A0A2S0UNU1</accession>
<proteinExistence type="predicted"/>
<dbReference type="RefSeq" id="WP_108436303.1">
    <property type="nucleotide sequence ID" value="NZ_CP028918.1"/>
</dbReference>
<evidence type="ECO:0000256" key="1">
    <source>
        <dbReference type="SAM" id="Phobius"/>
    </source>
</evidence>
<gene>
    <name evidence="2" type="ORF">HYN69_14140</name>
</gene>
<protein>
    <recommendedName>
        <fullName evidence="4">YcxB-like protein</fullName>
    </recommendedName>
</protein>
<keyword evidence="1" id="KW-1133">Transmembrane helix</keyword>
<sequence>MTTQAADAGVAGAVRAPLPPHTVLDYRLEEKDALAWERRDPVERKRKRALYAASLLAGLMLLSVTSQHLPSWLTDLHSNVLAVAILLLPLGVAALIQARDLSRRAREAVPEAVNVRLEVWDRRLKETRDGRKQALVVGTEELRDVVETGEHVFLYARVGTIIVPASAFGDAAAKESFAEHWRAVVK</sequence>
<keyword evidence="1" id="KW-0812">Transmembrane</keyword>
<name>A0A2S0UNU1_9RHOB</name>
<feature type="transmembrane region" description="Helical" evidence="1">
    <location>
        <begin position="49"/>
        <end position="70"/>
    </location>
</feature>